<organism evidence="1 2">
    <name type="scientific">Diphasiastrum complanatum</name>
    <name type="common">Issler's clubmoss</name>
    <name type="synonym">Lycopodium complanatum</name>
    <dbReference type="NCBI Taxonomy" id="34168"/>
    <lineage>
        <taxon>Eukaryota</taxon>
        <taxon>Viridiplantae</taxon>
        <taxon>Streptophyta</taxon>
        <taxon>Embryophyta</taxon>
        <taxon>Tracheophyta</taxon>
        <taxon>Lycopodiopsida</taxon>
        <taxon>Lycopodiales</taxon>
        <taxon>Lycopodiaceae</taxon>
        <taxon>Lycopodioideae</taxon>
        <taxon>Diphasiastrum</taxon>
    </lineage>
</organism>
<dbReference type="EMBL" id="CM055093">
    <property type="protein sequence ID" value="KAJ7565394.1"/>
    <property type="molecule type" value="Genomic_DNA"/>
</dbReference>
<accession>A0ACC2EFS5</accession>
<dbReference type="Proteomes" id="UP001162992">
    <property type="component" value="Chromosome 2"/>
</dbReference>
<evidence type="ECO:0000313" key="2">
    <source>
        <dbReference type="Proteomes" id="UP001162992"/>
    </source>
</evidence>
<keyword evidence="2" id="KW-1185">Reference proteome</keyword>
<proteinExistence type="predicted"/>
<comment type="caution">
    <text evidence="1">The sequence shown here is derived from an EMBL/GenBank/DDBJ whole genome shotgun (WGS) entry which is preliminary data.</text>
</comment>
<sequence length="1170" mass="133187">MAGETHPEVEVGEAISVFWDGDQEWYRGEVMAYNSASQECEILYDDGEREQINLKEVQYKLCTDWKARLRRKRVPRGVPASSRQLEAVAKTLFDIDDRLPPEAVLTKNEKWWQAWHSRIMSAAKSGCVQTMAKGALEIARQLKENVTTSWWTSEKKNWEMKVERAKTSYELEDAVSSLLKNGVDWAHARALFTKDTGSGQHRGDALAQKQLYNGRKSINEKTKIVEYDSEESENCSNDTDWNPESQEELSISSGDESPDDKAPTNVCSRLETSSHGKAVKHITDMPDTDACSYCQFAGAGNLMLLCDRTGCHHAFHTFCLDPPLQAIPEGDWLCPYCESSSNADSKAKSKVDLSSVKKIDVILGCRLDPSVEDNHDTTEKRLQYLVKWRSLCHRHDTWVPEDWLVFSDRGRIATFQRRHSTENTFIDETQPEWLQINRVIGCRCGGKEYFPVHASEISQLKKESTKKIEYLVKWRNLEYDECTWEEETADEDMKDAIHRFIQRHAKAQVVRTACKIVAPSVLEQPISISGKTLHAYQLDALKWLLGNFEQRKSAILADEMGLGKTIQAIALMHCLIKRKLVQKPMLVIVPKSTLSGWTQEFEQWAPELNVVVYQGSKEARGLIRKFEFQTRNKLILFDVLVTSYELAMVDNGSLQAFDWALIIVDEGHRVKNFRSKLAMLLRRYRSDVRLLLTGTPVQNTLVELFALLNFLDPTEFPDPDQSALEFSEFDAKGSSSKSKTSCIEEKISQLHELLRPRMLRRLKSEVLRDLLPNKKLLEVPCSLTHFQRHLYGALLKKNHRVLNRGVKNGLKRSLLSIITDLKMCCNHPYLFPGKEPDHLQGDDAFRLLVAASGKLQFLEKVLPQLKDGGHRILIFSQMTKMLDILEDFLSFLGYPFCRIDGSTSSSDRQKKIEDFNCEHSSLFVFLISTRAGGLGINLPSADTVIIYDPDFNPFVDLQAQSRAHRIGQKNVVLVYQLITKCSVEEKIVQRSKKKLAMENLVMSTSTKENIRDLNMLLLHGAREVLAQYDSEATIVSYSDDEIKKLLERDVVGDEAESQDIHGYLGAVKADETIRNQLQEQRKLPDGKGSGWEEILGVVVDEVVKEDLGRGKRQKKDIKYIVEQDSSNDEEYNPSDSKEESSSSSISLKRDRNNELFSSEMATGNLEFAPS</sequence>
<name>A0ACC2EFS5_DIPCM</name>
<gene>
    <name evidence="1" type="ORF">O6H91_02G058800</name>
</gene>
<protein>
    <submittedName>
        <fullName evidence="1">Uncharacterized protein</fullName>
    </submittedName>
</protein>
<reference evidence="2" key="1">
    <citation type="journal article" date="2024" name="Proc. Natl. Acad. Sci. U.S.A.">
        <title>Extraordinary preservation of gene collinearity over three hundred million years revealed in homosporous lycophytes.</title>
        <authorList>
            <person name="Li C."/>
            <person name="Wickell D."/>
            <person name="Kuo L.Y."/>
            <person name="Chen X."/>
            <person name="Nie B."/>
            <person name="Liao X."/>
            <person name="Peng D."/>
            <person name="Ji J."/>
            <person name="Jenkins J."/>
            <person name="Williams M."/>
            <person name="Shu S."/>
            <person name="Plott C."/>
            <person name="Barry K."/>
            <person name="Rajasekar S."/>
            <person name="Grimwood J."/>
            <person name="Han X."/>
            <person name="Sun S."/>
            <person name="Hou Z."/>
            <person name="He W."/>
            <person name="Dai G."/>
            <person name="Sun C."/>
            <person name="Schmutz J."/>
            <person name="Leebens-Mack J.H."/>
            <person name="Li F.W."/>
            <person name="Wang L."/>
        </authorList>
    </citation>
    <scope>NUCLEOTIDE SEQUENCE [LARGE SCALE GENOMIC DNA]</scope>
    <source>
        <strain evidence="2">cv. PW_Plant_1</strain>
    </source>
</reference>
<evidence type="ECO:0000313" key="1">
    <source>
        <dbReference type="EMBL" id="KAJ7565394.1"/>
    </source>
</evidence>